<dbReference type="InterPro" id="IPR001466">
    <property type="entry name" value="Beta-lactam-related"/>
</dbReference>
<keyword evidence="1 4" id="KW-0645">Protease</keyword>
<evidence type="ECO:0000313" key="5">
    <source>
        <dbReference type="Proteomes" id="UP000068164"/>
    </source>
</evidence>
<dbReference type="EC" id="3.4.11.19" evidence="4"/>
<dbReference type="InterPro" id="IPR012338">
    <property type="entry name" value="Beta-lactam/transpept-like"/>
</dbReference>
<dbReference type="PANTHER" id="PTHR46825">
    <property type="entry name" value="D-ALANYL-D-ALANINE-CARBOXYPEPTIDASE/ENDOPEPTIDASE AMPH"/>
    <property type="match status" value="1"/>
</dbReference>
<feature type="domain" description="D-aminopeptidase" evidence="3">
    <location>
        <begin position="342"/>
        <end position="516"/>
    </location>
</feature>
<name>A0A109J8X7_9HYPH</name>
<keyword evidence="4" id="KW-0378">Hydrolase</keyword>
<dbReference type="NCBIfam" id="NF009622">
    <property type="entry name" value="PRK13128.1"/>
    <property type="match status" value="1"/>
</dbReference>
<evidence type="ECO:0000313" key="4">
    <source>
        <dbReference type="EMBL" id="KWV44489.1"/>
    </source>
</evidence>
<evidence type="ECO:0000259" key="2">
    <source>
        <dbReference type="Pfam" id="PF00144"/>
    </source>
</evidence>
<dbReference type="OrthoDB" id="7791015at2"/>
<dbReference type="PANTHER" id="PTHR46825:SF9">
    <property type="entry name" value="BETA-LACTAMASE-RELATED DOMAIN-CONTAINING PROTEIN"/>
    <property type="match status" value="1"/>
</dbReference>
<feature type="domain" description="Beta-lactamase-related" evidence="2">
    <location>
        <begin position="19"/>
        <end position="324"/>
    </location>
</feature>
<proteinExistence type="predicted"/>
<gene>
    <name evidence="4" type="ORF">AS026_16490</name>
</gene>
<keyword evidence="5" id="KW-1185">Reference proteome</keyword>
<dbReference type="Gene3D" id="2.40.128.50">
    <property type="match status" value="2"/>
</dbReference>
<sequence>MTSIDTTALERMLNLLPVRYKGPGGVAGVVKDGKVIARRAWGFADMYRKVQLTAETRMPICSLSKQFTCALLLDQFGDPAVLDHRVSTYLPHYRDRLPSVAELCHNQSGLRDYWALTVLQGAKPEAEFTREHALPLLARSKTGHFPAGELYSYNNGNFRILGEMIEDGTGRSFGELLRERIFAPAGMKTAELAPDTRYPPDGVVGYEGNDDVGFLPAENGVYWFGDAGIVASLDDLLAWECHIDETRGEPDSLYNRISGPVTYRNGTPASYGFGLRRDTWRGARITGHGGGLRGFSSFRLHAAEERISVVVMFNHDASSFTAATAILDAALGREASNETVRPEGWDGLWLDDDQGLILRTVQDTAGIKLHYAPSAARLTVSADGVARGHALALKKQGEMLVMRRESENLEVTARPLAPVEWADGVGIAGRYWSEELEAHLDIEARGGAAYASFEGMFGTGPVERMYALAVDVWVITTRRSMDAAPPGDWTVQVHRDADGTVSGLTVGCWLARKIAYLPCG</sequence>
<dbReference type="InterPro" id="IPR027279">
    <property type="entry name" value="D_amino_pept/lipop_sf"/>
</dbReference>
<dbReference type="Pfam" id="PF00144">
    <property type="entry name" value="Beta-lactamase"/>
    <property type="match status" value="1"/>
</dbReference>
<dbReference type="EMBL" id="LNCD01000122">
    <property type="protein sequence ID" value="KWV44489.1"/>
    <property type="molecule type" value="Genomic_DNA"/>
</dbReference>
<dbReference type="RefSeq" id="WP_062373685.1">
    <property type="nucleotide sequence ID" value="NZ_LNCD01000122.1"/>
</dbReference>
<organism evidence="4 5">
    <name type="scientific">Rhizobium altiplani</name>
    <dbReference type="NCBI Taxonomy" id="1864509"/>
    <lineage>
        <taxon>Bacteria</taxon>
        <taxon>Pseudomonadati</taxon>
        <taxon>Pseudomonadota</taxon>
        <taxon>Alphaproteobacteria</taxon>
        <taxon>Hyphomicrobiales</taxon>
        <taxon>Rhizobiaceae</taxon>
        <taxon>Rhizobium/Agrobacterium group</taxon>
        <taxon>Rhizobium</taxon>
    </lineage>
</organism>
<evidence type="ECO:0000259" key="3">
    <source>
        <dbReference type="Pfam" id="PF07930"/>
    </source>
</evidence>
<reference evidence="4 5" key="1">
    <citation type="submission" date="2015-11" db="EMBL/GenBank/DDBJ databases">
        <title>Draft Genome Sequence of the Strain BR 10423 (Rhizobium sp.) isolated from nodules of Mimosa pudica.</title>
        <authorList>
            <person name="Barauna A.C."/>
            <person name="Zilli J.E."/>
            <person name="Simoes-Araujo J.L."/>
            <person name="Reis V.M."/>
            <person name="James E.K."/>
            <person name="Reis F.B.Jr."/>
            <person name="Rouws L.F."/>
            <person name="Passos S.R."/>
            <person name="Gois S.R."/>
        </authorList>
    </citation>
    <scope>NUCLEOTIDE SEQUENCE [LARGE SCALE GENOMIC DNA]</scope>
    <source>
        <strain evidence="4 5">BR10423</strain>
    </source>
</reference>
<dbReference type="Proteomes" id="UP000068164">
    <property type="component" value="Unassembled WGS sequence"/>
</dbReference>
<dbReference type="SUPFAM" id="SSF50886">
    <property type="entry name" value="D-aminopeptidase, middle and C-terminal domains"/>
    <property type="match status" value="2"/>
</dbReference>
<protein>
    <submittedName>
        <fullName evidence="4">Aminopeptidase</fullName>
        <ecNumber evidence="4">3.4.11.19</ecNumber>
    </submittedName>
</protein>
<comment type="caution">
    <text evidence="4">The sequence shown here is derived from an EMBL/GenBank/DDBJ whole genome shotgun (WGS) entry which is preliminary data.</text>
</comment>
<dbReference type="InterPro" id="IPR050491">
    <property type="entry name" value="AmpC-like"/>
</dbReference>
<dbReference type="Pfam" id="PF07930">
    <property type="entry name" value="DAP_B"/>
    <property type="match status" value="1"/>
</dbReference>
<dbReference type="SUPFAM" id="SSF56601">
    <property type="entry name" value="beta-lactamase/transpeptidase-like"/>
    <property type="match status" value="1"/>
</dbReference>
<dbReference type="GO" id="GO:0004177">
    <property type="term" value="F:aminopeptidase activity"/>
    <property type="evidence" value="ECO:0007669"/>
    <property type="project" value="UniProtKB-KW"/>
</dbReference>
<evidence type="ECO:0000256" key="1">
    <source>
        <dbReference type="ARBA" id="ARBA00022438"/>
    </source>
</evidence>
<dbReference type="Gene3D" id="3.40.710.10">
    <property type="entry name" value="DD-peptidase/beta-lactamase superfamily"/>
    <property type="match status" value="1"/>
</dbReference>
<dbReference type="InterPro" id="IPR012856">
    <property type="entry name" value="DAP_B_dom"/>
</dbReference>
<keyword evidence="1 4" id="KW-0031">Aminopeptidase</keyword>
<accession>A0A109J8X7</accession>
<dbReference type="AlphaFoldDB" id="A0A109J8X7"/>